<keyword evidence="3" id="KW-1185">Reference proteome</keyword>
<evidence type="ECO:0000313" key="3">
    <source>
        <dbReference type="Proteomes" id="UP000298484"/>
    </source>
</evidence>
<gene>
    <name evidence="2" type="ORF">E4U82_10515</name>
</gene>
<dbReference type="EMBL" id="SRHY01000016">
    <property type="protein sequence ID" value="TFJ92711.1"/>
    <property type="molecule type" value="Genomic_DNA"/>
</dbReference>
<evidence type="ECO:0000313" key="2">
    <source>
        <dbReference type="EMBL" id="TFJ92711.1"/>
    </source>
</evidence>
<name>A0A4Y9AEA8_9BACI</name>
<dbReference type="Pfam" id="PF14470">
    <property type="entry name" value="bPH_3"/>
    <property type="match status" value="1"/>
</dbReference>
<sequence>MRTVEKWRNSLLSPCEHIIDEITATFEVKENFGITYKFGNMIATNKRLILYTKFPLFGLRETTVYHYEEIIRIDVVKSLFSFHNGVSVAVKLVNKGNTKLFLETIKLFSNHAPGIRNFQQSDRDVL</sequence>
<comment type="caution">
    <text evidence="2">The sequence shown here is derived from an EMBL/GenBank/DDBJ whole genome shotgun (WGS) entry which is preliminary data.</text>
</comment>
<dbReference type="Proteomes" id="UP000298484">
    <property type="component" value="Unassembled WGS sequence"/>
</dbReference>
<feature type="domain" description="YokE-like PH" evidence="1">
    <location>
        <begin position="21"/>
        <end position="82"/>
    </location>
</feature>
<dbReference type="AlphaFoldDB" id="A0A4Y9AEA8"/>
<proteinExistence type="predicted"/>
<dbReference type="OrthoDB" id="9856304at2"/>
<accession>A0A4Y9AEA8</accession>
<reference evidence="2 3" key="1">
    <citation type="submission" date="2019-03" db="EMBL/GenBank/DDBJ databases">
        <title>Genome sequence of Lentibacillus salicampi ATCC BAA-719.</title>
        <authorList>
            <person name="Maclea K.S."/>
            <person name="Simoes Junior M."/>
        </authorList>
    </citation>
    <scope>NUCLEOTIDE SEQUENCE [LARGE SCALE GENOMIC DNA]</scope>
    <source>
        <strain evidence="2 3">ATCC BAA-719</strain>
    </source>
</reference>
<evidence type="ECO:0000259" key="1">
    <source>
        <dbReference type="Pfam" id="PF14470"/>
    </source>
</evidence>
<organism evidence="2 3">
    <name type="scientific">Lentibacillus salicampi</name>
    <dbReference type="NCBI Taxonomy" id="175306"/>
    <lineage>
        <taxon>Bacteria</taxon>
        <taxon>Bacillati</taxon>
        <taxon>Bacillota</taxon>
        <taxon>Bacilli</taxon>
        <taxon>Bacillales</taxon>
        <taxon>Bacillaceae</taxon>
        <taxon>Lentibacillus</taxon>
    </lineage>
</organism>
<protein>
    <recommendedName>
        <fullName evidence="1">YokE-like PH domain-containing protein</fullName>
    </recommendedName>
</protein>
<dbReference type="InterPro" id="IPR039519">
    <property type="entry name" value="YokE-like_PH"/>
</dbReference>